<reference evidence="3" key="1">
    <citation type="journal article" date="2019" name="Int. J. Syst. Evol. Microbiol.">
        <title>The Global Catalogue of Microorganisms (GCM) 10K type strain sequencing project: providing services to taxonomists for standard genome sequencing and annotation.</title>
        <authorList>
            <consortium name="The Broad Institute Genomics Platform"/>
            <consortium name="The Broad Institute Genome Sequencing Center for Infectious Disease"/>
            <person name="Wu L."/>
            <person name="Ma J."/>
        </authorList>
    </citation>
    <scope>NUCLEOTIDE SEQUENCE [LARGE SCALE GENOMIC DNA]</scope>
    <source>
        <strain evidence="3">SYNS20</strain>
    </source>
</reference>
<sequence length="191" mass="20373">MEKRIDRKAPAVPDPTPLQAASTDPGYIPGITPAKPDVSAPEPEEAEDVPESAQDPDEAPEAAAEEPSTEAAEPAEAAEAAEAGEAEASQSDLAADADADGPEFEATDHRGSITVDGTGVRFRLDDQEAEFDWDELGAVEHATSRFGRRLTVTAHTLQGRAYPAEVQAPNKATLKRWETELDEALDAHFEE</sequence>
<feature type="compositionally biased region" description="Acidic residues" evidence="1">
    <location>
        <begin position="95"/>
        <end position="105"/>
    </location>
</feature>
<feature type="region of interest" description="Disordered" evidence="1">
    <location>
        <begin position="1"/>
        <end position="114"/>
    </location>
</feature>
<evidence type="ECO:0000313" key="3">
    <source>
        <dbReference type="Proteomes" id="UP001596523"/>
    </source>
</evidence>
<dbReference type="Proteomes" id="UP001596523">
    <property type="component" value="Unassembled WGS sequence"/>
</dbReference>
<gene>
    <name evidence="2" type="ORF">ACFQVC_05395</name>
</gene>
<dbReference type="RefSeq" id="WP_381826938.1">
    <property type="nucleotide sequence ID" value="NZ_JBHTCF010000001.1"/>
</dbReference>
<dbReference type="EMBL" id="JBHTCF010000001">
    <property type="protein sequence ID" value="MFC7303651.1"/>
    <property type="molecule type" value="Genomic_DNA"/>
</dbReference>
<evidence type="ECO:0000313" key="2">
    <source>
        <dbReference type="EMBL" id="MFC7303651.1"/>
    </source>
</evidence>
<evidence type="ECO:0000256" key="1">
    <source>
        <dbReference type="SAM" id="MobiDB-lite"/>
    </source>
</evidence>
<organism evidence="2 3">
    <name type="scientific">Streptomyces monticola</name>
    <dbReference type="NCBI Taxonomy" id="2666263"/>
    <lineage>
        <taxon>Bacteria</taxon>
        <taxon>Bacillati</taxon>
        <taxon>Actinomycetota</taxon>
        <taxon>Actinomycetes</taxon>
        <taxon>Kitasatosporales</taxon>
        <taxon>Streptomycetaceae</taxon>
        <taxon>Streptomyces</taxon>
    </lineage>
</organism>
<name>A0ABW2JDK0_9ACTN</name>
<comment type="caution">
    <text evidence="2">The sequence shown here is derived from an EMBL/GenBank/DDBJ whole genome shotgun (WGS) entry which is preliminary data.</text>
</comment>
<protein>
    <submittedName>
        <fullName evidence="2">Uncharacterized protein</fullName>
    </submittedName>
</protein>
<keyword evidence="3" id="KW-1185">Reference proteome</keyword>
<feature type="compositionally biased region" description="Acidic residues" evidence="1">
    <location>
        <begin position="42"/>
        <end position="68"/>
    </location>
</feature>
<feature type="compositionally biased region" description="Low complexity" evidence="1">
    <location>
        <begin position="69"/>
        <end position="94"/>
    </location>
</feature>
<proteinExistence type="predicted"/>
<accession>A0ABW2JDK0</accession>